<dbReference type="AlphaFoldDB" id="A0A3G1KS09"/>
<evidence type="ECO:0000313" key="1">
    <source>
        <dbReference type="EMBL" id="ATW25282.1"/>
    </source>
</evidence>
<keyword evidence="2" id="KW-1185">Reference proteome</keyword>
<dbReference type="Proteomes" id="UP000323521">
    <property type="component" value="Chromosome"/>
</dbReference>
<proteinExistence type="predicted"/>
<reference evidence="1 2" key="1">
    <citation type="submission" date="2016-10" db="EMBL/GenBank/DDBJ databases">
        <title>Complete Genome Sequence of Peptococcaceae strain DCMF.</title>
        <authorList>
            <person name="Edwards R.J."/>
            <person name="Holland S.I."/>
            <person name="Deshpande N.P."/>
            <person name="Wong Y.K."/>
            <person name="Ertan H."/>
            <person name="Manefield M."/>
            <person name="Russell T.L."/>
            <person name="Lee M.J."/>
        </authorList>
    </citation>
    <scope>NUCLEOTIDE SEQUENCE [LARGE SCALE GENOMIC DNA]</scope>
    <source>
        <strain evidence="1 2">DCMF</strain>
    </source>
</reference>
<organism evidence="1 2">
    <name type="scientific">Formimonas warabiya</name>
    <dbReference type="NCBI Taxonomy" id="1761012"/>
    <lineage>
        <taxon>Bacteria</taxon>
        <taxon>Bacillati</taxon>
        <taxon>Bacillota</taxon>
        <taxon>Clostridia</taxon>
        <taxon>Eubacteriales</taxon>
        <taxon>Peptococcaceae</taxon>
        <taxon>Candidatus Formimonas</taxon>
    </lineage>
</organism>
<gene>
    <name evidence="1" type="ORF">DCMF_11340</name>
</gene>
<sequence length="69" mass="8049">MKTDRGAHDSSIVYSIVQTALANDLKVYEYLVYLLKQMPNTDFNQHPELIEKFVPWSKELPANCYKTKN</sequence>
<accession>A0A3G1KS09</accession>
<dbReference type="KEGG" id="fwa:DCMF_11340"/>
<dbReference type="EMBL" id="CP017634">
    <property type="protein sequence ID" value="ATW25282.1"/>
    <property type="molecule type" value="Genomic_DNA"/>
</dbReference>
<name>A0A3G1KS09_FORW1</name>
<evidence type="ECO:0000313" key="2">
    <source>
        <dbReference type="Proteomes" id="UP000323521"/>
    </source>
</evidence>
<protein>
    <submittedName>
        <fullName evidence="1">Uncharacterized protein</fullName>
    </submittedName>
</protein>